<feature type="domain" description="4Fe-4S ferredoxin-type" evidence="7">
    <location>
        <begin position="57"/>
        <end position="88"/>
    </location>
</feature>
<keyword evidence="6" id="KW-0812">Transmembrane</keyword>
<evidence type="ECO:0000256" key="5">
    <source>
        <dbReference type="ARBA" id="ARBA00023014"/>
    </source>
</evidence>
<keyword evidence="4" id="KW-0408">Iron</keyword>
<feature type="transmembrane region" description="Helical" evidence="6">
    <location>
        <begin position="315"/>
        <end position="336"/>
    </location>
</feature>
<evidence type="ECO:0000256" key="3">
    <source>
        <dbReference type="ARBA" id="ARBA00023002"/>
    </source>
</evidence>
<evidence type="ECO:0000313" key="9">
    <source>
        <dbReference type="Proteomes" id="UP000539642"/>
    </source>
</evidence>
<name>A0A840UVB7_9BACT</name>
<dbReference type="Gene3D" id="1.20.950.20">
    <property type="entry name" value="Transmembrane di-heme cytochromes, Chain C"/>
    <property type="match status" value="1"/>
</dbReference>
<keyword evidence="3" id="KW-0560">Oxidoreductase</keyword>
<dbReference type="SUPFAM" id="SSF103501">
    <property type="entry name" value="Respiratory nitrate reductase 1 gamma chain"/>
    <property type="match status" value="1"/>
</dbReference>
<dbReference type="InterPro" id="IPR009051">
    <property type="entry name" value="Helical_ferredxn"/>
</dbReference>
<feature type="transmembrane region" description="Helical" evidence="6">
    <location>
        <begin position="348"/>
        <end position="369"/>
    </location>
</feature>
<evidence type="ECO:0000256" key="2">
    <source>
        <dbReference type="ARBA" id="ARBA00022723"/>
    </source>
</evidence>
<dbReference type="InterPro" id="IPR017900">
    <property type="entry name" value="4Fe4S_Fe_S_CS"/>
</dbReference>
<organism evidence="8 9">
    <name type="scientific">Desulfoprunum benzoelyticum</name>
    <dbReference type="NCBI Taxonomy" id="1506996"/>
    <lineage>
        <taxon>Bacteria</taxon>
        <taxon>Pseudomonadati</taxon>
        <taxon>Thermodesulfobacteriota</taxon>
        <taxon>Desulfobulbia</taxon>
        <taxon>Desulfobulbales</taxon>
        <taxon>Desulfobulbaceae</taxon>
        <taxon>Desulfoprunum</taxon>
    </lineage>
</organism>
<dbReference type="PROSITE" id="PS00198">
    <property type="entry name" value="4FE4S_FER_1"/>
    <property type="match status" value="1"/>
</dbReference>
<dbReference type="EMBL" id="JACHEO010000032">
    <property type="protein sequence ID" value="MBB5349645.1"/>
    <property type="molecule type" value="Genomic_DNA"/>
</dbReference>
<protein>
    <submittedName>
        <fullName evidence="8">Quinone-modifying oxidoreductase subunit QmoC</fullName>
    </submittedName>
</protein>
<gene>
    <name evidence="8" type="ORF">HNQ81_003401</name>
</gene>
<dbReference type="GO" id="GO:0046872">
    <property type="term" value="F:metal ion binding"/>
    <property type="evidence" value="ECO:0007669"/>
    <property type="project" value="UniProtKB-KW"/>
</dbReference>
<dbReference type="AlphaFoldDB" id="A0A840UVB7"/>
<dbReference type="InterPro" id="IPR036197">
    <property type="entry name" value="NarG-like_sf"/>
</dbReference>
<feature type="transmembrane region" description="Helical" evidence="6">
    <location>
        <begin position="243"/>
        <end position="261"/>
    </location>
</feature>
<evidence type="ECO:0000256" key="4">
    <source>
        <dbReference type="ARBA" id="ARBA00023004"/>
    </source>
</evidence>
<keyword evidence="6" id="KW-0472">Membrane</keyword>
<dbReference type="InterPro" id="IPR017896">
    <property type="entry name" value="4Fe4S_Fe-S-bd"/>
</dbReference>
<accession>A0A840UVB7</accession>
<keyword evidence="2" id="KW-0479">Metal-binding</keyword>
<evidence type="ECO:0000313" key="8">
    <source>
        <dbReference type="EMBL" id="MBB5349645.1"/>
    </source>
</evidence>
<dbReference type="InterPro" id="IPR051460">
    <property type="entry name" value="HdrC_iron-sulfur_subunit"/>
</dbReference>
<dbReference type="PANTHER" id="PTHR43255:SF1">
    <property type="entry name" value="IRON-SULFUR-BINDING OXIDOREDUCTASE FADF-RELATED"/>
    <property type="match status" value="1"/>
</dbReference>
<keyword evidence="6" id="KW-1133">Transmembrane helix</keyword>
<evidence type="ECO:0000256" key="6">
    <source>
        <dbReference type="SAM" id="Phobius"/>
    </source>
</evidence>
<keyword evidence="9" id="KW-1185">Reference proteome</keyword>
<dbReference type="Gene3D" id="1.10.1060.10">
    <property type="entry name" value="Alpha-helical ferredoxin"/>
    <property type="match status" value="1"/>
</dbReference>
<keyword evidence="1" id="KW-0004">4Fe-4S</keyword>
<dbReference type="PROSITE" id="PS51379">
    <property type="entry name" value="4FE4S_FER_2"/>
    <property type="match status" value="1"/>
</dbReference>
<comment type="caution">
    <text evidence="8">The sequence shown here is derived from an EMBL/GenBank/DDBJ whole genome shotgun (WGS) entry which is preliminary data.</text>
</comment>
<proteinExistence type="predicted"/>
<dbReference type="NCBIfam" id="NF038018">
    <property type="entry name" value="qmoC"/>
    <property type="match status" value="1"/>
</dbReference>
<reference evidence="8 9" key="1">
    <citation type="submission" date="2020-08" db="EMBL/GenBank/DDBJ databases">
        <title>Genomic Encyclopedia of Type Strains, Phase IV (KMG-IV): sequencing the most valuable type-strain genomes for metagenomic binning, comparative biology and taxonomic classification.</title>
        <authorList>
            <person name="Goeker M."/>
        </authorList>
    </citation>
    <scope>NUCLEOTIDE SEQUENCE [LARGE SCALE GENOMIC DNA]</scope>
    <source>
        <strain evidence="8 9">DSM 28570</strain>
    </source>
</reference>
<evidence type="ECO:0000256" key="1">
    <source>
        <dbReference type="ARBA" id="ARBA00022485"/>
    </source>
</evidence>
<dbReference type="Pfam" id="PF13183">
    <property type="entry name" value="Fer4_8"/>
    <property type="match status" value="1"/>
</dbReference>
<dbReference type="PANTHER" id="PTHR43255">
    <property type="entry name" value="IRON-SULFUR-BINDING OXIDOREDUCTASE FADF-RELATED-RELATED"/>
    <property type="match status" value="1"/>
</dbReference>
<dbReference type="Proteomes" id="UP000539642">
    <property type="component" value="Unassembled WGS sequence"/>
</dbReference>
<dbReference type="RefSeq" id="WP_183352441.1">
    <property type="nucleotide sequence ID" value="NZ_JACHEO010000032.1"/>
</dbReference>
<dbReference type="GO" id="GO:0051539">
    <property type="term" value="F:4 iron, 4 sulfur cluster binding"/>
    <property type="evidence" value="ECO:0007669"/>
    <property type="project" value="UniProtKB-KW"/>
</dbReference>
<sequence length="399" mass="45597">MANIPDFEFIQSLQETGGDTLKKCYQCASCSVACPLSSDQKPFPRKEMLWAQWGMKENLLADPDVFLCHQCGDCTEICPRGAKPAETLGAIRAYIYTFHSWPAWLADLATSAKNLPLLIGIPTGIILILWFLSGAMHIPSADAFERYGYTRFFGHWDFKWYPKNTTFIVSIMIPAAGIAVFSIVRGIRRMWSLMCEKSNLHSSFRPSIVMFFNEFLWPSLVETMQHTRFLKCGANVDRARGHLPLVLGFIGAFILTCWSAFRQDLLGLIWPSFHGPLPLTDPFKILANISAIALLYGIWVLWGNRLKREKEGKSVWIFYDWFLIWEITAVGVTGLGAELLRWAGVPTFGYIVYFLHLVSVLMLFLYMPYTKFAHIVYRTMAMCFERYRASAFAESTESW</sequence>
<feature type="transmembrane region" description="Helical" evidence="6">
    <location>
        <begin position="165"/>
        <end position="184"/>
    </location>
</feature>
<feature type="transmembrane region" description="Helical" evidence="6">
    <location>
        <begin position="285"/>
        <end position="303"/>
    </location>
</feature>
<dbReference type="SUPFAM" id="SSF46548">
    <property type="entry name" value="alpha-helical ferredoxin"/>
    <property type="match status" value="1"/>
</dbReference>
<keyword evidence="5" id="KW-0411">Iron-sulfur</keyword>
<evidence type="ECO:0000259" key="7">
    <source>
        <dbReference type="PROSITE" id="PS51379"/>
    </source>
</evidence>
<dbReference type="GO" id="GO:0016491">
    <property type="term" value="F:oxidoreductase activity"/>
    <property type="evidence" value="ECO:0007669"/>
    <property type="project" value="UniProtKB-KW"/>
</dbReference>
<feature type="transmembrane region" description="Helical" evidence="6">
    <location>
        <begin position="117"/>
        <end position="138"/>
    </location>
</feature>
<dbReference type="GO" id="GO:0005886">
    <property type="term" value="C:plasma membrane"/>
    <property type="evidence" value="ECO:0007669"/>
    <property type="project" value="TreeGrafter"/>
</dbReference>